<dbReference type="EMBL" id="CP051481">
    <property type="protein sequence ID" value="QJG66976.1"/>
    <property type="molecule type" value="Genomic_DNA"/>
</dbReference>
<dbReference type="InterPro" id="IPR036102">
    <property type="entry name" value="OsmC/Ohrsf"/>
</dbReference>
<proteinExistence type="predicted"/>
<protein>
    <submittedName>
        <fullName evidence="1">OsmC family protein</fullName>
    </submittedName>
</protein>
<dbReference type="PANTHER" id="PTHR35368">
    <property type="entry name" value="HYDROPEROXIDE REDUCTASE"/>
    <property type="match status" value="1"/>
</dbReference>
<dbReference type="Gene3D" id="3.30.300.20">
    <property type="match status" value="1"/>
</dbReference>
<dbReference type="InterPro" id="IPR015946">
    <property type="entry name" value="KH_dom-like_a/b"/>
</dbReference>
<dbReference type="Pfam" id="PF02566">
    <property type="entry name" value="OsmC"/>
    <property type="match status" value="1"/>
</dbReference>
<organism evidence="1 2">
    <name type="scientific">Mycoplasma phocoenae</name>
    <dbReference type="NCBI Taxonomy" id="754517"/>
    <lineage>
        <taxon>Bacteria</taxon>
        <taxon>Bacillati</taxon>
        <taxon>Mycoplasmatota</taxon>
        <taxon>Mollicutes</taxon>
        <taxon>Mycoplasmataceae</taxon>
        <taxon>Mycoplasma</taxon>
    </lineage>
</organism>
<keyword evidence="2" id="KW-1185">Reference proteome</keyword>
<dbReference type="SUPFAM" id="SSF82784">
    <property type="entry name" value="OsmC-like"/>
    <property type="match status" value="1"/>
</dbReference>
<evidence type="ECO:0000313" key="1">
    <source>
        <dbReference type="EMBL" id="QJG66976.1"/>
    </source>
</evidence>
<reference evidence="1 2" key="1">
    <citation type="submission" date="2020-04" db="EMBL/GenBank/DDBJ databases">
        <title>Novel Mycoplasma species detected in Phocoena phocoena (harbor porpoise) from the USA.</title>
        <authorList>
            <person name="Volokhov D.V."/>
        </authorList>
    </citation>
    <scope>NUCLEOTIDE SEQUENCE [LARGE SCALE GENOMIC DNA]</scope>
    <source>
        <strain evidence="1 2">Phocoena C-264-GEN</strain>
    </source>
</reference>
<dbReference type="AlphaFoldDB" id="A0A858U8D2"/>
<gene>
    <name evidence="1" type="ORF">HGG69_01405</name>
</gene>
<dbReference type="KEGG" id="mphe:HGG69_01405"/>
<dbReference type="RefSeq" id="WP_169605027.1">
    <property type="nucleotide sequence ID" value="NZ_CP051481.1"/>
</dbReference>
<dbReference type="PANTHER" id="PTHR35368:SF1">
    <property type="entry name" value="HYDROPEROXIDE REDUCTASE"/>
    <property type="match status" value="1"/>
</dbReference>
<accession>A0A858U8D2</accession>
<evidence type="ECO:0000313" key="2">
    <source>
        <dbReference type="Proteomes" id="UP000501060"/>
    </source>
</evidence>
<sequence length="137" mass="15888">MKQYKIRTIYDFDKKIDVTKTKDGFKIILDTNNIVFANPIETYLACIAACEKAFINTYAKEQKIKIESLIITINASRDPGSNKYVGMKDFKFEYDITADCTHEQMSTIIEKTIEKCPIYQTIDKSVNILHELNFIQK</sequence>
<dbReference type="Proteomes" id="UP000501060">
    <property type="component" value="Chromosome"/>
</dbReference>
<name>A0A858U8D2_9MOLU</name>
<dbReference type="InterPro" id="IPR003718">
    <property type="entry name" value="OsmC/Ohr_fam"/>
</dbReference>
<dbReference type="InterPro" id="IPR052924">
    <property type="entry name" value="OsmC/Ohr_hydroprdx_reductase"/>
</dbReference>